<dbReference type="EMBL" id="AAYY01000004">
    <property type="protein sequence ID" value="EDP44054.1"/>
    <property type="molecule type" value="Genomic_DNA"/>
</dbReference>
<feature type="coiled-coil region" evidence="5">
    <location>
        <begin position="864"/>
        <end position="894"/>
    </location>
</feature>
<protein>
    <recommendedName>
        <fullName evidence="2">Structural maintenance of chromosomes protein 5</fullName>
    </recommendedName>
</protein>
<dbReference type="InterPro" id="IPR003395">
    <property type="entry name" value="RecF/RecN/SMC_N"/>
</dbReference>
<dbReference type="GO" id="GO:0030915">
    <property type="term" value="C:Smc5-Smc6 complex"/>
    <property type="evidence" value="ECO:0007669"/>
    <property type="project" value="TreeGrafter"/>
</dbReference>
<keyword evidence="3 5" id="KW-0175">Coiled coil</keyword>
<dbReference type="Pfam" id="PF02463">
    <property type="entry name" value="SMC_N"/>
    <property type="match status" value="1"/>
</dbReference>
<feature type="coiled-coil region" evidence="5">
    <location>
        <begin position="767"/>
        <end position="794"/>
    </location>
</feature>
<feature type="coiled-coil region" evidence="5">
    <location>
        <begin position="684"/>
        <end position="711"/>
    </location>
</feature>
<dbReference type="InterPro" id="IPR027417">
    <property type="entry name" value="P-loop_NTPase"/>
</dbReference>
<dbReference type="RefSeq" id="XP_001731268.1">
    <property type="nucleotide sequence ID" value="XM_001731216.1"/>
</dbReference>
<dbReference type="PANTHER" id="PTHR45916:SF1">
    <property type="entry name" value="STRUCTURAL MAINTENANCE OF CHROMOSOMES PROTEIN 5"/>
    <property type="match status" value="1"/>
</dbReference>
<evidence type="ECO:0000313" key="8">
    <source>
        <dbReference type="Proteomes" id="UP000008837"/>
    </source>
</evidence>
<comment type="similarity">
    <text evidence="1">Belongs to the SMC family. SMC5 subfamily.</text>
</comment>
<feature type="modified residue" description="Phosphohistidine" evidence="4">
    <location>
        <position position="303"/>
    </location>
</feature>
<dbReference type="Proteomes" id="UP000008837">
    <property type="component" value="Unassembled WGS sequence"/>
</dbReference>
<comment type="caution">
    <text evidence="7">The sequence shown here is derived from an EMBL/GenBank/DDBJ whole genome shotgun (WGS) entry which is preliminary data.</text>
</comment>
<dbReference type="SUPFAM" id="SSF52540">
    <property type="entry name" value="P-loop containing nucleoside triphosphate hydrolases"/>
    <property type="match status" value="1"/>
</dbReference>
<evidence type="ECO:0000256" key="4">
    <source>
        <dbReference type="PROSITE-ProRule" id="PRU00110"/>
    </source>
</evidence>
<keyword evidence="4" id="KW-0597">Phosphoprotein</keyword>
<evidence type="ECO:0000256" key="1">
    <source>
        <dbReference type="ARBA" id="ARBA00010171"/>
    </source>
</evidence>
<dbReference type="GO" id="GO:0005634">
    <property type="term" value="C:nucleus"/>
    <property type="evidence" value="ECO:0007669"/>
    <property type="project" value="TreeGrafter"/>
</dbReference>
<evidence type="ECO:0000256" key="3">
    <source>
        <dbReference type="ARBA" id="ARBA00023054"/>
    </source>
</evidence>
<proteinExistence type="inferred from homology"/>
<dbReference type="AlphaFoldDB" id="A8PXI0"/>
<dbReference type="GO" id="GO:0000724">
    <property type="term" value="P:double-strand break repair via homologous recombination"/>
    <property type="evidence" value="ECO:0007669"/>
    <property type="project" value="TreeGrafter"/>
</dbReference>
<dbReference type="STRING" id="425265.A8PXI0"/>
<dbReference type="PROSITE" id="PS50894">
    <property type="entry name" value="HPT"/>
    <property type="match status" value="1"/>
</dbReference>
<dbReference type="PANTHER" id="PTHR45916">
    <property type="entry name" value="STRUCTURAL MAINTENANCE OF CHROMOSOMES PROTEIN 5"/>
    <property type="match status" value="1"/>
</dbReference>
<reference evidence="7 8" key="1">
    <citation type="journal article" date="2007" name="Proc. Natl. Acad. Sci. U.S.A.">
        <title>Dandruff-associated Malassezia genomes reveal convergent and divergent virulence traits shared with plant and human fungal pathogens.</title>
        <authorList>
            <person name="Xu J."/>
            <person name="Saunders C.W."/>
            <person name="Hu P."/>
            <person name="Grant R.A."/>
            <person name="Boekhout T."/>
            <person name="Kuramae E.E."/>
            <person name="Kronstad J.W."/>
            <person name="Deangelis Y.M."/>
            <person name="Reeder N.L."/>
            <person name="Johnstone K.R."/>
            <person name="Leland M."/>
            <person name="Fieno A.M."/>
            <person name="Begley W.M."/>
            <person name="Sun Y."/>
            <person name="Lacey M.P."/>
            <person name="Chaudhary T."/>
            <person name="Keough T."/>
            <person name="Chu L."/>
            <person name="Sears R."/>
            <person name="Yuan B."/>
            <person name="Dawson T.L.Jr."/>
        </authorList>
    </citation>
    <scope>NUCLEOTIDE SEQUENCE [LARGE SCALE GENOMIC DNA]</scope>
    <source>
        <strain evidence="8">ATCC MYA-4612 / CBS 7966</strain>
    </source>
</reference>
<evidence type="ECO:0000256" key="2">
    <source>
        <dbReference type="ARBA" id="ARBA00018687"/>
    </source>
</evidence>
<evidence type="ECO:0000259" key="6">
    <source>
        <dbReference type="PROSITE" id="PS50894"/>
    </source>
</evidence>
<dbReference type="InParanoid" id="A8PXI0"/>
<dbReference type="OrthoDB" id="10254973at2759"/>
<evidence type="ECO:0000256" key="5">
    <source>
        <dbReference type="SAM" id="Coils"/>
    </source>
</evidence>
<feature type="domain" description="HPt" evidence="6">
    <location>
        <begin position="264"/>
        <end position="366"/>
    </location>
</feature>
<dbReference type="VEuPathDB" id="FungiDB:MGL_1451"/>
<feature type="coiled-coil region" evidence="5">
    <location>
        <begin position="265"/>
        <end position="362"/>
    </location>
</feature>
<dbReference type="Gene3D" id="3.40.50.300">
    <property type="entry name" value="P-loop containing nucleotide triphosphate hydrolases"/>
    <property type="match status" value="2"/>
</dbReference>
<dbReference type="OMA" id="RFWTSQP"/>
<keyword evidence="8" id="KW-1185">Reference proteome</keyword>
<dbReference type="GeneID" id="5855575"/>
<feature type="coiled-coil region" evidence="5">
    <location>
        <begin position="191"/>
        <end position="232"/>
    </location>
</feature>
<dbReference type="InterPro" id="IPR008207">
    <property type="entry name" value="Sig_transdc_His_kin_Hpt_dom"/>
</dbReference>
<sequence length="1065" mass="121614">MSSQCTSHALGARAPRNEHGFRPGSIVRVACEHFVTYDAVEFRPGPYLNMIIGPNGTGKSTVVCAIALGLGWKPSVLGRAKDVASYVKLGHTQGWVEIELQGYPPPQRNVTIKRILFRESNTSDWILDGVAASAREVHQAVSQFNIEVGNLCAFLPQDRVADFAAMTPQRLLQDTEHAAGHAQLSDWHMQLIECGRQKSELQSRLEQEQREHDYLEERNTVLERDVRRYEERIALEKRVCALEVRIAFAEFHDSKSRYHAAHAKREEAKRALERIFQSIEPLEQELERAQEKLDKMELVSSSHRREADDASSALRRYSTARERLDAEMAALSEQEKRLEAQAAERRELMQQMRSRIADLERAIEARATPEPLAPYEQRLRAVKAEHRMASEDLRDMDSQSADLYTQQQRLASQMAEARVSLERLHTERHQRLQLLARADRDTFEAVQWLQHHQDMFERTVYEPVLIAVHINRPEAARAIETCLSWPIQRTFVCQTRADYDLFTHELIDKRKWRLNVVELEAARSLASYTPPIPKADLLSLGFDAYALDCIDAPEEVLKYLCSAASLHAIPLDLRGRVRPQDMESRQAVRRYIVADTIFTTTTSSYGRRLPQTMSRVLKPLRSFAHTSDQQERQNAAAVLRHLEEQHTACQASIQHAKSMREQHAARVDSLSQQRSEAASAYQLVADAHKESQRLELKLQSQRDRLAHEEAQPSLAVQRREIHATRQKYAVELSKLAERSFRCFEAIVRSNAASDETLLASLHACTDVQTCRASLREQQTRIEESEQAVRAAVAEFTTIKTRTLELKRCAEQKLQEAGPDVQSLVQTSLEDGRHESVEHLHTLLDRARAQLDVPWGVGPGVMETFRARKDKMAELKRTIEQARSEQNRLVALIEQVEGMWLPELEALIRAVNERFSAAFARLGCAGEVHLARDDNYEKWGIDILVKFRDTERLQLLTNQRQSGGERSLSTILYLLSLTELSRTPFSLVDEINQGMDPRAERAVHDQMVAMTCQPQAGQYFLITPKLLPGLLYHELMKVLIINNGEWLPERLSCTLSEILLTHIHSL</sequence>
<accession>A8PXI0</accession>
<organism evidence="7 8">
    <name type="scientific">Malassezia globosa (strain ATCC MYA-4612 / CBS 7966)</name>
    <name type="common">Dandruff-associated fungus</name>
    <dbReference type="NCBI Taxonomy" id="425265"/>
    <lineage>
        <taxon>Eukaryota</taxon>
        <taxon>Fungi</taxon>
        <taxon>Dikarya</taxon>
        <taxon>Basidiomycota</taxon>
        <taxon>Ustilaginomycotina</taxon>
        <taxon>Malasseziomycetes</taxon>
        <taxon>Malasseziales</taxon>
        <taxon>Malasseziaceae</taxon>
        <taxon>Malassezia</taxon>
    </lineage>
</organism>
<dbReference type="GO" id="GO:0003697">
    <property type="term" value="F:single-stranded DNA binding"/>
    <property type="evidence" value="ECO:0007669"/>
    <property type="project" value="TreeGrafter"/>
</dbReference>
<dbReference type="FunCoup" id="A8PXI0">
    <property type="interactions" value="704"/>
</dbReference>
<evidence type="ECO:0000313" key="7">
    <source>
        <dbReference type="EMBL" id="EDP44054.1"/>
    </source>
</evidence>
<gene>
    <name evidence="7" type="ORF">MGL_1451</name>
</gene>
<name>A8PXI0_MALGO</name>
<dbReference type="KEGG" id="mgl:MGL_1451"/>
<dbReference type="GO" id="GO:0000160">
    <property type="term" value="P:phosphorelay signal transduction system"/>
    <property type="evidence" value="ECO:0007669"/>
    <property type="project" value="InterPro"/>
</dbReference>